<keyword evidence="3 7" id="KW-1015">Disulfide bond</keyword>
<dbReference type="SUPFAM" id="SSF51445">
    <property type="entry name" value="(Trans)glycosidases"/>
    <property type="match status" value="1"/>
</dbReference>
<evidence type="ECO:0000256" key="5">
    <source>
        <dbReference type="PIRNR" id="PIRNR038193"/>
    </source>
</evidence>
<dbReference type="PANTHER" id="PTHR11769:SF35">
    <property type="entry name" value="HYALURONIDASE"/>
    <property type="match status" value="1"/>
</dbReference>
<dbReference type="Pfam" id="PF01630">
    <property type="entry name" value="Glyco_hydro_56"/>
    <property type="match status" value="1"/>
</dbReference>
<feature type="disulfide bond" evidence="7">
    <location>
        <begin position="407"/>
        <end position="416"/>
    </location>
</feature>
<evidence type="ECO:0000256" key="9">
    <source>
        <dbReference type="SAM" id="SignalP"/>
    </source>
</evidence>
<sequence length="417" mass="47147">MFIKYNLTMQHLCCFYLLAISVGIPPPIPYRPFVSVWNVDSNRCLGKFHVNIDLSSFDIIHNPNEQYVGDNMVIFYAALLGLYPKYDPNGNPVNGGIPQNGNISAHYEKCVVDLEQRMPDPEYSGIAVIDWEAWRPLWERNGWGSGLIYQNNSIAKVKKAHPNWPMHKIVSQAKSEFEKAAKNYMLGTLNLVRLLRPKAKWGYYLFPDCYNYDKTGKDLTCHSSTISDNNDIEWLFDASTALFPSTYLGLWFKNTEATLAYVGNRVKEAMRVDFNRKSGTSVPVYVYNNIVYRRSNELLTMKDVIDSSGLASVLGSSGVVFWGDSRISESKETCEELKYYVEQLLGPYMKQASDSATECSIQSCSGHGRCVMSTNPSHKVENAPKSFLSFLNTTVPTDVKYDVCCQCYDGFTGNNCQ</sequence>
<dbReference type="AlphaFoldDB" id="H2ZNE4"/>
<evidence type="ECO:0000256" key="7">
    <source>
        <dbReference type="PIRSR" id="PIRSR038193-3"/>
    </source>
</evidence>
<dbReference type="PIRSF" id="PIRSF038193">
    <property type="entry name" value="Hyaluronidase"/>
    <property type="match status" value="1"/>
</dbReference>
<dbReference type="InParanoid" id="H2ZNE4"/>
<evidence type="ECO:0000313" key="11">
    <source>
        <dbReference type="Proteomes" id="UP000007875"/>
    </source>
</evidence>
<feature type="signal peptide" evidence="9">
    <location>
        <begin position="1"/>
        <end position="23"/>
    </location>
</feature>
<feature type="active site" description="Proton donor" evidence="6">
    <location>
        <position position="132"/>
    </location>
</feature>
<dbReference type="GO" id="GO:0004415">
    <property type="term" value="F:hyalurononglucosaminidase activity"/>
    <property type="evidence" value="ECO:0007669"/>
    <property type="project" value="UniProtKB-UniRule"/>
</dbReference>
<dbReference type="GO" id="GO:0030214">
    <property type="term" value="P:hyaluronan catabolic process"/>
    <property type="evidence" value="ECO:0007669"/>
    <property type="project" value="TreeGrafter"/>
</dbReference>
<organism evidence="10 11">
    <name type="scientific">Ciona savignyi</name>
    <name type="common">Pacific transparent sea squirt</name>
    <dbReference type="NCBI Taxonomy" id="51511"/>
    <lineage>
        <taxon>Eukaryota</taxon>
        <taxon>Metazoa</taxon>
        <taxon>Chordata</taxon>
        <taxon>Tunicata</taxon>
        <taxon>Ascidiacea</taxon>
        <taxon>Phlebobranchia</taxon>
        <taxon>Cionidae</taxon>
        <taxon>Ciona</taxon>
    </lineage>
</organism>
<feature type="disulfide bond" evidence="7">
    <location>
        <begin position="364"/>
        <end position="405"/>
    </location>
</feature>
<keyword evidence="11" id="KW-1185">Reference proteome</keyword>
<feature type="disulfide bond" evidence="7">
    <location>
        <begin position="359"/>
        <end position="370"/>
    </location>
</feature>
<dbReference type="Ensembl" id="ENSCSAVT00000019317.1">
    <property type="protein sequence ID" value="ENSCSAVP00000019110.1"/>
    <property type="gene ID" value="ENSCSAVG00000011220.1"/>
</dbReference>
<dbReference type="eggNOG" id="ENOG502QTUU">
    <property type="taxonomic scope" value="Eukaryota"/>
</dbReference>
<reference evidence="10" key="2">
    <citation type="submission" date="2025-08" db="UniProtKB">
        <authorList>
            <consortium name="Ensembl"/>
        </authorList>
    </citation>
    <scope>IDENTIFICATION</scope>
</reference>
<dbReference type="EC" id="3.2.1.35" evidence="8"/>
<dbReference type="HOGENOM" id="CLU_036366_0_0_1"/>
<evidence type="ECO:0000256" key="2">
    <source>
        <dbReference type="ARBA" id="ARBA00008871"/>
    </source>
</evidence>
<comment type="catalytic activity">
    <reaction evidence="1 8">
        <text>Random hydrolysis of (1-&gt;4)-linkages between N-acetyl-beta-D-glucosamine and D-glucuronate residues in hyaluronate.</text>
        <dbReference type="EC" id="3.2.1.35"/>
    </reaction>
</comment>
<evidence type="ECO:0000256" key="3">
    <source>
        <dbReference type="ARBA" id="ARBA00023157"/>
    </source>
</evidence>
<dbReference type="InterPro" id="IPR017853">
    <property type="entry name" value="GH"/>
</dbReference>
<reference evidence="10" key="3">
    <citation type="submission" date="2025-09" db="UniProtKB">
        <authorList>
            <consortium name="Ensembl"/>
        </authorList>
    </citation>
    <scope>IDENTIFICATION</scope>
</reference>
<keyword evidence="4 8" id="KW-0326">Glycosidase</keyword>
<dbReference type="OMA" id="VYCEIPQ"/>
<name>H2ZNE4_CIOSA</name>
<dbReference type="PRINTS" id="PR00846">
    <property type="entry name" value="GLHYDRLASE56"/>
</dbReference>
<reference evidence="11" key="1">
    <citation type="submission" date="2003-08" db="EMBL/GenBank/DDBJ databases">
        <authorList>
            <person name="Birren B."/>
            <person name="Nusbaum C."/>
            <person name="Abebe A."/>
            <person name="Abouelleil A."/>
            <person name="Adekoya E."/>
            <person name="Ait-zahra M."/>
            <person name="Allen N."/>
            <person name="Allen T."/>
            <person name="An P."/>
            <person name="Anderson M."/>
            <person name="Anderson S."/>
            <person name="Arachchi H."/>
            <person name="Armbruster J."/>
            <person name="Bachantsang P."/>
            <person name="Baldwin J."/>
            <person name="Barry A."/>
            <person name="Bayul T."/>
            <person name="Blitshsteyn B."/>
            <person name="Bloom T."/>
            <person name="Blye J."/>
            <person name="Boguslavskiy L."/>
            <person name="Borowsky M."/>
            <person name="Boukhgalter B."/>
            <person name="Brunache A."/>
            <person name="Butler J."/>
            <person name="Calixte N."/>
            <person name="Calvo S."/>
            <person name="Camarata J."/>
            <person name="Campo K."/>
            <person name="Chang J."/>
            <person name="Cheshatsang Y."/>
            <person name="Citroen M."/>
            <person name="Collymore A."/>
            <person name="Considine T."/>
            <person name="Cook A."/>
            <person name="Cooke P."/>
            <person name="Corum B."/>
            <person name="Cuomo C."/>
            <person name="David R."/>
            <person name="Dawoe T."/>
            <person name="Degray S."/>
            <person name="Dodge S."/>
            <person name="Dooley K."/>
            <person name="Dorje P."/>
            <person name="Dorjee K."/>
            <person name="Dorris L."/>
            <person name="Duffey N."/>
            <person name="Dupes A."/>
            <person name="Elkins T."/>
            <person name="Engels R."/>
            <person name="Erickson J."/>
            <person name="Farina A."/>
            <person name="Faro S."/>
            <person name="Ferreira P."/>
            <person name="Fischer H."/>
            <person name="Fitzgerald M."/>
            <person name="Foley K."/>
            <person name="Gage D."/>
            <person name="Galagan J."/>
            <person name="Gearin G."/>
            <person name="Gnerre S."/>
            <person name="Gnirke A."/>
            <person name="Goyette A."/>
            <person name="Graham J."/>
            <person name="Grandbois E."/>
            <person name="Gyaltsen K."/>
            <person name="Hafez N."/>
            <person name="Hagopian D."/>
            <person name="Hagos B."/>
            <person name="Hall J."/>
            <person name="Hatcher B."/>
            <person name="Heller A."/>
            <person name="Higgins H."/>
            <person name="Honan T."/>
            <person name="Horn A."/>
            <person name="Houde N."/>
            <person name="Hughes L."/>
            <person name="Hulme W."/>
            <person name="Husby E."/>
            <person name="Iliev I."/>
            <person name="Jaffe D."/>
            <person name="Jones C."/>
            <person name="Kamal M."/>
            <person name="Kamat A."/>
            <person name="Kamvysselis M."/>
            <person name="Karlsson E."/>
            <person name="Kells C."/>
            <person name="Kieu A."/>
            <person name="Kisner P."/>
            <person name="Kodira C."/>
            <person name="Kulbokas E."/>
            <person name="Labutti K."/>
            <person name="Lama D."/>
            <person name="Landers T."/>
            <person name="Leger J."/>
            <person name="Levine S."/>
            <person name="Lewis D."/>
            <person name="Lewis T."/>
            <person name="Lindblad-toh K."/>
            <person name="Liu X."/>
            <person name="Lokyitsang T."/>
            <person name="Lokyitsang Y."/>
            <person name="Lucien O."/>
            <person name="Lui A."/>
            <person name="Ma L.J."/>
            <person name="Mabbitt R."/>
            <person name="Macdonald J."/>
            <person name="Maclean C."/>
            <person name="Major J."/>
            <person name="Manning J."/>
            <person name="Marabella R."/>
            <person name="Maru K."/>
            <person name="Matthews C."/>
            <person name="Mauceli E."/>
            <person name="Mccarthy M."/>
            <person name="Mcdonough S."/>
            <person name="Mcghee T."/>
            <person name="Meldrim J."/>
            <person name="Meneus L."/>
            <person name="Mesirov J."/>
            <person name="Mihalev A."/>
            <person name="Mihova T."/>
            <person name="Mikkelsen T."/>
            <person name="Mlenga V."/>
            <person name="Moru K."/>
            <person name="Mozes J."/>
            <person name="Mulrain L."/>
            <person name="Munson G."/>
            <person name="Naylor J."/>
            <person name="Newes C."/>
            <person name="Nguyen C."/>
            <person name="Nguyen N."/>
            <person name="Nguyen T."/>
            <person name="Nicol R."/>
            <person name="Nielsen C."/>
            <person name="Nizzari M."/>
            <person name="Norbu C."/>
            <person name="Norbu N."/>
            <person name="O'donnell P."/>
            <person name="Okoawo O."/>
            <person name="O'leary S."/>
            <person name="Omotosho B."/>
            <person name="O'neill K."/>
            <person name="Osman S."/>
            <person name="Parker S."/>
            <person name="Perrin D."/>
            <person name="Phunkhang P."/>
            <person name="Piqani B."/>
            <person name="Purcell S."/>
            <person name="Rachupka T."/>
            <person name="Ramasamy U."/>
            <person name="Rameau R."/>
            <person name="Ray V."/>
            <person name="Raymond C."/>
            <person name="Retta R."/>
            <person name="Richardson S."/>
            <person name="Rise C."/>
            <person name="Rodriguez J."/>
            <person name="Rogers J."/>
            <person name="Rogov P."/>
            <person name="Rutman M."/>
            <person name="Schupbach R."/>
            <person name="Seaman C."/>
            <person name="Settipalli S."/>
            <person name="Sharpe T."/>
            <person name="Sheridan J."/>
            <person name="Sherpa N."/>
            <person name="Shi J."/>
            <person name="Smirnov S."/>
            <person name="Smith C."/>
            <person name="Sougnez C."/>
            <person name="Spencer B."/>
            <person name="Stalker J."/>
            <person name="Stange-thomann N."/>
            <person name="Stavropoulos S."/>
            <person name="Stetson K."/>
            <person name="Stone C."/>
            <person name="Stone S."/>
            <person name="Stubbs M."/>
            <person name="Talamas J."/>
            <person name="Tchuinga P."/>
            <person name="Tenzing P."/>
            <person name="Tesfaye S."/>
            <person name="Theodore J."/>
            <person name="Thoulutsang Y."/>
            <person name="Topham K."/>
            <person name="Towey S."/>
            <person name="Tsamla T."/>
            <person name="Tsomo N."/>
            <person name="Vallee D."/>
            <person name="Vassiliev H."/>
            <person name="Venkataraman V."/>
            <person name="Vinson J."/>
            <person name="Vo A."/>
            <person name="Wade C."/>
            <person name="Wang S."/>
            <person name="Wangchuk T."/>
            <person name="Wangdi T."/>
            <person name="Whittaker C."/>
            <person name="Wilkinson J."/>
            <person name="Wu Y."/>
            <person name="Wyman D."/>
            <person name="Yadav S."/>
            <person name="Yang S."/>
            <person name="Yang X."/>
            <person name="Yeager S."/>
            <person name="Yee E."/>
            <person name="Young G."/>
            <person name="Zainoun J."/>
            <person name="Zembeck L."/>
            <person name="Zimmer A."/>
            <person name="Zody M."/>
            <person name="Lander E."/>
        </authorList>
    </citation>
    <scope>NUCLEOTIDE SEQUENCE [LARGE SCALE GENOMIC DNA]</scope>
</reference>
<proteinExistence type="inferred from homology"/>
<protein>
    <recommendedName>
        <fullName evidence="8">Hyaluronidase</fullName>
        <ecNumber evidence="8">3.2.1.35</ecNumber>
    </recommendedName>
</protein>
<accession>H2ZNE4</accession>
<feature type="chain" id="PRO_5046646205" description="Hyaluronidase" evidence="9">
    <location>
        <begin position="24"/>
        <end position="417"/>
    </location>
</feature>
<evidence type="ECO:0000313" key="10">
    <source>
        <dbReference type="Ensembl" id="ENSCSAVP00000019110.1"/>
    </source>
</evidence>
<dbReference type="GeneTree" id="ENSGT01020000230364"/>
<dbReference type="InterPro" id="IPR018155">
    <property type="entry name" value="Hyaluronidase"/>
</dbReference>
<comment type="similarity">
    <text evidence="2 5 8">Belongs to the glycosyl hydrolase 56 family.</text>
</comment>
<evidence type="ECO:0000256" key="6">
    <source>
        <dbReference type="PIRSR" id="PIRSR038193-1"/>
    </source>
</evidence>
<dbReference type="Proteomes" id="UP000007875">
    <property type="component" value="Unassembled WGS sequence"/>
</dbReference>
<keyword evidence="8" id="KW-0378">Hydrolase</keyword>
<dbReference type="GO" id="GO:0005975">
    <property type="term" value="P:carbohydrate metabolic process"/>
    <property type="evidence" value="ECO:0007669"/>
    <property type="project" value="UniProtKB-UniRule"/>
</dbReference>
<feature type="disulfide bond" evidence="7">
    <location>
        <begin position="209"/>
        <end position="221"/>
    </location>
</feature>
<keyword evidence="9" id="KW-0732">Signal</keyword>
<dbReference type="InterPro" id="IPR013785">
    <property type="entry name" value="Aldolase_TIM"/>
</dbReference>
<feature type="disulfide bond" evidence="7">
    <location>
        <begin position="44"/>
        <end position="334"/>
    </location>
</feature>
<dbReference type="Gene3D" id="3.20.20.70">
    <property type="entry name" value="Aldolase class I"/>
    <property type="match status" value="1"/>
</dbReference>
<dbReference type="PANTHER" id="PTHR11769">
    <property type="entry name" value="HYALURONIDASE"/>
    <property type="match status" value="1"/>
</dbReference>
<evidence type="ECO:0000256" key="8">
    <source>
        <dbReference type="RuleBase" id="RU610713"/>
    </source>
</evidence>
<evidence type="ECO:0000256" key="4">
    <source>
        <dbReference type="ARBA" id="ARBA00023295"/>
    </source>
</evidence>
<dbReference type="STRING" id="51511.ENSCSAVP00000019110"/>
<evidence type="ECO:0000256" key="1">
    <source>
        <dbReference type="ARBA" id="ARBA00000251"/>
    </source>
</evidence>